<feature type="binding site" evidence="7">
    <location>
        <position position="71"/>
    </location>
    <ligand>
        <name>tRNA</name>
        <dbReference type="ChEBI" id="CHEBI:17843"/>
    </ligand>
</feature>
<comment type="subunit">
    <text evidence="7">Monomer.</text>
</comment>
<comment type="caution">
    <text evidence="10">The sequence shown here is derived from an EMBL/GenBank/DDBJ whole genome shotgun (WGS) entry which is preliminary data.</text>
</comment>
<keyword evidence="7" id="KW-0963">Cytoplasm</keyword>
<keyword evidence="2 7" id="KW-0820">tRNA-binding</keyword>
<comment type="subcellular location">
    <subcellularLocation>
        <location evidence="7">Cytoplasm</location>
    </subcellularLocation>
</comment>
<dbReference type="GO" id="GO:0004045">
    <property type="term" value="F:peptidyl-tRNA hydrolase activity"/>
    <property type="evidence" value="ECO:0007669"/>
    <property type="project" value="UniProtKB-EC"/>
</dbReference>
<dbReference type="PANTHER" id="PTHR17224">
    <property type="entry name" value="PEPTIDYL-TRNA HYDROLASE"/>
    <property type="match status" value="1"/>
</dbReference>
<keyword evidence="4 7" id="KW-0694">RNA-binding</keyword>
<feature type="binding site" evidence="7">
    <location>
        <position position="117"/>
    </location>
    <ligand>
        <name>tRNA</name>
        <dbReference type="ChEBI" id="CHEBI:17843"/>
    </ligand>
</feature>
<dbReference type="Proteomes" id="UP001206206">
    <property type="component" value="Unassembled WGS sequence"/>
</dbReference>
<evidence type="ECO:0000256" key="9">
    <source>
        <dbReference type="RuleBase" id="RU004320"/>
    </source>
</evidence>
<accession>A0ABT1PBA2</accession>
<evidence type="ECO:0000256" key="4">
    <source>
        <dbReference type="ARBA" id="ARBA00022884"/>
    </source>
</evidence>
<dbReference type="EMBL" id="JANFNH010000008">
    <property type="protein sequence ID" value="MCQ4042650.1"/>
    <property type="molecule type" value="Genomic_DNA"/>
</dbReference>
<comment type="catalytic activity">
    <reaction evidence="7 8">
        <text>an N-acyl-L-alpha-aminoacyl-tRNA + H2O = an N-acyl-L-amino acid + a tRNA + H(+)</text>
        <dbReference type="Rhea" id="RHEA:54448"/>
        <dbReference type="Rhea" id="RHEA-COMP:10123"/>
        <dbReference type="Rhea" id="RHEA-COMP:13883"/>
        <dbReference type="ChEBI" id="CHEBI:15377"/>
        <dbReference type="ChEBI" id="CHEBI:15378"/>
        <dbReference type="ChEBI" id="CHEBI:59874"/>
        <dbReference type="ChEBI" id="CHEBI:78442"/>
        <dbReference type="ChEBI" id="CHEBI:138191"/>
        <dbReference type="EC" id="3.1.1.29"/>
    </reaction>
</comment>
<comment type="function">
    <text evidence="7">Catalyzes the release of premature peptidyl moieties from peptidyl-tRNA molecules trapped in stalled 50S ribosomal subunits, and thus maintains levels of free tRNAs and 50S ribosomes.</text>
</comment>
<evidence type="ECO:0000256" key="5">
    <source>
        <dbReference type="ARBA" id="ARBA00038063"/>
    </source>
</evidence>
<dbReference type="NCBIfam" id="TIGR00447">
    <property type="entry name" value="pth"/>
    <property type="match status" value="1"/>
</dbReference>
<organism evidence="10 11">
    <name type="scientific">Streptantibioticus rubrisoli</name>
    <dbReference type="NCBI Taxonomy" id="1387313"/>
    <lineage>
        <taxon>Bacteria</taxon>
        <taxon>Bacillati</taxon>
        <taxon>Actinomycetota</taxon>
        <taxon>Actinomycetes</taxon>
        <taxon>Kitasatosporales</taxon>
        <taxon>Streptomycetaceae</taxon>
        <taxon>Streptantibioticus</taxon>
    </lineage>
</organism>
<evidence type="ECO:0000256" key="2">
    <source>
        <dbReference type="ARBA" id="ARBA00022555"/>
    </source>
</evidence>
<dbReference type="InterPro" id="IPR018171">
    <property type="entry name" value="Pept_tRNA_hydro_CS"/>
</dbReference>
<dbReference type="PANTHER" id="PTHR17224:SF1">
    <property type="entry name" value="PEPTIDYL-TRNA HYDROLASE"/>
    <property type="match status" value="1"/>
</dbReference>
<keyword evidence="3 7" id="KW-0378">Hydrolase</keyword>
<evidence type="ECO:0000313" key="11">
    <source>
        <dbReference type="Proteomes" id="UP001206206"/>
    </source>
</evidence>
<protein>
    <recommendedName>
        <fullName evidence="6 7">Peptidyl-tRNA hydrolase</fullName>
        <shortName evidence="7">Pth</shortName>
        <ecNumber evidence="1 7">3.1.1.29</ecNumber>
    </recommendedName>
</protein>
<dbReference type="SUPFAM" id="SSF53178">
    <property type="entry name" value="Peptidyl-tRNA hydrolase-like"/>
    <property type="match status" value="1"/>
</dbReference>
<feature type="active site" description="Proton acceptor" evidence="7">
    <location>
        <position position="24"/>
    </location>
</feature>
<dbReference type="HAMAP" id="MF_00083">
    <property type="entry name" value="Pept_tRNA_hydro_bact"/>
    <property type="match status" value="1"/>
</dbReference>
<comment type="caution">
    <text evidence="7">Lacks conserved residue(s) required for the propagation of feature annotation.</text>
</comment>
<comment type="function">
    <text evidence="7">Hydrolyzes ribosome-free peptidyl-tRNAs (with 1 or more amino acids incorporated), which drop off the ribosome during protein synthesis, or as a result of ribosome stalling.</text>
</comment>
<evidence type="ECO:0000313" key="10">
    <source>
        <dbReference type="EMBL" id="MCQ4042650.1"/>
    </source>
</evidence>
<dbReference type="Pfam" id="PF01195">
    <property type="entry name" value="Pept_tRNA_hydro"/>
    <property type="match status" value="1"/>
</dbReference>
<gene>
    <name evidence="7 10" type="primary">pth</name>
    <name evidence="10" type="ORF">NON19_11550</name>
</gene>
<dbReference type="PROSITE" id="PS01195">
    <property type="entry name" value="PEPT_TRNA_HYDROL_1"/>
    <property type="match status" value="1"/>
</dbReference>
<sequence length="200" mass="21786">MQSDEPWLVAGLGTPGPWFGGTRHNAGFLVVDQLAKRHGARFRLFRARCRVAEIEVEGRRVVLAKPQWSINLSGNPVRTVMRCRGVRAGRLVVVQDDLDFPFGASRLKRGGGPGGHNGIRSVSEAIGSRDYVRLRFGIGRPPKGQPIGKFVLQEFSNAEQAQLPTLLDRCADAVETLVVLGLNRAQDQLHTAAAHPAASH</sequence>
<keyword evidence="11" id="KW-1185">Reference proteome</keyword>
<reference evidence="10 11" key="1">
    <citation type="submission" date="2022-06" db="EMBL/GenBank/DDBJ databases">
        <title>Draft genome sequence of type strain Streptomyces rubrisoli DSM 42083.</title>
        <authorList>
            <person name="Duangmal K."/>
            <person name="Klaysubun C."/>
        </authorList>
    </citation>
    <scope>NUCLEOTIDE SEQUENCE [LARGE SCALE GENOMIC DNA]</scope>
    <source>
        <strain evidence="10 11">DSM 42083</strain>
    </source>
</reference>
<dbReference type="InterPro" id="IPR001328">
    <property type="entry name" value="Pept_tRNA_hydro"/>
</dbReference>
<dbReference type="RefSeq" id="WP_255927012.1">
    <property type="nucleotide sequence ID" value="NZ_JANFNH010000008.1"/>
</dbReference>
<dbReference type="Gene3D" id="3.40.50.1470">
    <property type="entry name" value="Peptidyl-tRNA hydrolase"/>
    <property type="match status" value="1"/>
</dbReference>
<dbReference type="PROSITE" id="PS01196">
    <property type="entry name" value="PEPT_TRNA_HYDROL_2"/>
    <property type="match status" value="1"/>
</dbReference>
<dbReference type="InterPro" id="IPR036416">
    <property type="entry name" value="Pept_tRNA_hydro_sf"/>
</dbReference>
<evidence type="ECO:0000256" key="6">
    <source>
        <dbReference type="ARBA" id="ARBA00050038"/>
    </source>
</evidence>
<proteinExistence type="inferred from homology"/>
<dbReference type="CDD" id="cd00462">
    <property type="entry name" value="PTH"/>
    <property type="match status" value="1"/>
</dbReference>
<evidence type="ECO:0000256" key="7">
    <source>
        <dbReference type="HAMAP-Rule" id="MF_00083"/>
    </source>
</evidence>
<comment type="similarity">
    <text evidence="5 7 9">Belongs to the PTH family.</text>
</comment>
<evidence type="ECO:0000256" key="1">
    <source>
        <dbReference type="ARBA" id="ARBA00013260"/>
    </source>
</evidence>
<dbReference type="EC" id="3.1.1.29" evidence="1 7"/>
<feature type="site" description="Stabilizes the basic form of H active site to accept a proton" evidence="7">
    <location>
        <position position="96"/>
    </location>
</feature>
<feature type="binding site" evidence="7">
    <location>
        <position position="19"/>
    </location>
    <ligand>
        <name>tRNA</name>
        <dbReference type="ChEBI" id="CHEBI:17843"/>
    </ligand>
</feature>
<name>A0ABT1PBA2_9ACTN</name>
<evidence type="ECO:0000256" key="3">
    <source>
        <dbReference type="ARBA" id="ARBA00022801"/>
    </source>
</evidence>
<evidence type="ECO:0000256" key="8">
    <source>
        <dbReference type="RuleBase" id="RU000673"/>
    </source>
</evidence>